<sequence length="256" mass="29150">MIEKIVNQHFIPMFDVNKLSINCNNSNVRVMSTDGEKFIVRELMSRRNLKYMFKVDVTGDDLSISQEKYPRIPTLKFELQVFIPKTFIGDVIISNHNGSILLHDMTCQQLFITDNSGKIVLDDLKIRKGFFIQSRNGDIKLDNVWSRRFYLNSYSGMIKAVSLSGAGSVSSSSGYVQLDFEMISGNIVVNDTKGTVKVSMPEKDSYDFKLQSKVAEIKAPRTNLRHDRLEYKEGTVGNDPQYQLNVQTKSGRIKVK</sequence>
<dbReference type="AlphaFoldDB" id="A0A0R1PIC6"/>
<dbReference type="PATRIC" id="fig|1122151.5.peg.1363"/>
<dbReference type="OrthoDB" id="2317831at2"/>
<dbReference type="Proteomes" id="UP000051908">
    <property type="component" value="Unassembled WGS sequence"/>
</dbReference>
<proteinExistence type="predicted"/>
<accession>A0A0R1PIC6</accession>
<dbReference type="RefSeq" id="WP_025085514.1">
    <property type="nucleotide sequence ID" value="NZ_AZES01000024.1"/>
</dbReference>
<feature type="domain" description="DUF4097" evidence="1">
    <location>
        <begin position="16"/>
        <end position="255"/>
    </location>
</feature>
<gene>
    <name evidence="2" type="ORF">FD33_GL001311</name>
</gene>
<dbReference type="EMBL" id="AZES01000024">
    <property type="protein sequence ID" value="KRL31961.1"/>
    <property type="molecule type" value="Genomic_DNA"/>
</dbReference>
<evidence type="ECO:0000313" key="2">
    <source>
        <dbReference type="EMBL" id="KRL31961.1"/>
    </source>
</evidence>
<dbReference type="InterPro" id="IPR025164">
    <property type="entry name" value="Toastrack_DUF4097"/>
</dbReference>
<evidence type="ECO:0000313" key="3">
    <source>
        <dbReference type="Proteomes" id="UP000051908"/>
    </source>
</evidence>
<dbReference type="Gene3D" id="2.160.20.120">
    <property type="match status" value="1"/>
</dbReference>
<evidence type="ECO:0000259" key="1">
    <source>
        <dbReference type="Pfam" id="PF13349"/>
    </source>
</evidence>
<protein>
    <recommendedName>
        <fullName evidence="1">DUF4097 domain-containing protein</fullName>
    </recommendedName>
</protein>
<dbReference type="Pfam" id="PF13349">
    <property type="entry name" value="DUF4097"/>
    <property type="match status" value="1"/>
</dbReference>
<dbReference type="GeneID" id="96667245"/>
<keyword evidence="3" id="KW-1185">Reference proteome</keyword>
<comment type="caution">
    <text evidence="2">The sequence shown here is derived from an EMBL/GenBank/DDBJ whole genome shotgun (WGS) entry which is preliminary data.</text>
</comment>
<name>A0A0R1PIC6_9LACO</name>
<reference evidence="2 3" key="1">
    <citation type="journal article" date="2015" name="Genome Announc.">
        <title>Expanding the biotechnology potential of lactobacilli through comparative genomics of 213 strains and associated genera.</title>
        <authorList>
            <person name="Sun Z."/>
            <person name="Harris H.M."/>
            <person name="McCann A."/>
            <person name="Guo C."/>
            <person name="Argimon S."/>
            <person name="Zhang W."/>
            <person name="Yang X."/>
            <person name="Jeffery I.B."/>
            <person name="Cooney J.C."/>
            <person name="Kagawa T.F."/>
            <person name="Liu W."/>
            <person name="Song Y."/>
            <person name="Salvetti E."/>
            <person name="Wrobel A."/>
            <person name="Rasinkangas P."/>
            <person name="Parkhill J."/>
            <person name="Rea M.C."/>
            <person name="O'Sullivan O."/>
            <person name="Ritari J."/>
            <person name="Douillard F.P."/>
            <person name="Paul Ross R."/>
            <person name="Yang R."/>
            <person name="Briner A.E."/>
            <person name="Felis G.E."/>
            <person name="de Vos W.M."/>
            <person name="Barrangou R."/>
            <person name="Klaenhammer T.R."/>
            <person name="Caufield P.W."/>
            <person name="Cui Y."/>
            <person name="Zhang H."/>
            <person name="O'Toole P.W."/>
        </authorList>
    </citation>
    <scope>NUCLEOTIDE SEQUENCE [LARGE SCALE GENOMIC DNA]</scope>
    <source>
        <strain evidence="2 3">DSM 13238</strain>
    </source>
</reference>
<organism evidence="2 3">
    <name type="scientific">Companilactobacillus paralimentarius DSM 13238 = JCM 10415</name>
    <dbReference type="NCBI Taxonomy" id="1122151"/>
    <lineage>
        <taxon>Bacteria</taxon>
        <taxon>Bacillati</taxon>
        <taxon>Bacillota</taxon>
        <taxon>Bacilli</taxon>
        <taxon>Lactobacillales</taxon>
        <taxon>Lactobacillaceae</taxon>
        <taxon>Companilactobacillus</taxon>
    </lineage>
</organism>